<sequence length="316" mass="35792">MSNPVVAEPTTNAYVNSIAVWQPDNEVKLCLQCGTRFDFIIRRHHCRCCGGIFCGRCSNHFLRYDTSKVMVVRRKNIKKDTDIYEANSNIASYRTCITCFNSLKGSGLIIQPNRENISHTSAVEGSNSITSDIDRVITIPGNVKNNIRESSHQIDPNADNSTSTENNETDQENSHCPICNLDLLTLANEEEQGDHIQACIEQAENSHQHKNSTANVGSPDDSTNNPTMKNRMLVYNISKKKDANNENQEYSECPICFEEMLPGQKVGRLECLCVFHYKCIKSWFAKKTQKMQELHHNDNDYSFVGKNFCPFHDAIN</sequence>
<feature type="compositionally biased region" description="Polar residues" evidence="5">
    <location>
        <begin position="211"/>
        <end position="228"/>
    </location>
</feature>
<dbReference type="GO" id="GO:0098588">
    <property type="term" value="C:bounding membrane of organelle"/>
    <property type="evidence" value="ECO:0007669"/>
    <property type="project" value="UniProtKB-ARBA"/>
</dbReference>
<dbReference type="GO" id="GO:0008270">
    <property type="term" value="F:zinc ion binding"/>
    <property type="evidence" value="ECO:0007669"/>
    <property type="project" value="UniProtKB-KW"/>
</dbReference>
<accession>A0A9P7BBD7</accession>
<dbReference type="GO" id="GO:0032266">
    <property type="term" value="F:phosphatidylinositol-3-phosphate binding"/>
    <property type="evidence" value="ECO:0007669"/>
    <property type="project" value="UniProtKB-ARBA"/>
</dbReference>
<feature type="region of interest" description="Disordered" evidence="5">
    <location>
        <begin position="144"/>
        <end position="174"/>
    </location>
</feature>
<dbReference type="Pfam" id="PF13639">
    <property type="entry name" value="zf-RING_2"/>
    <property type="match status" value="1"/>
</dbReference>
<dbReference type="SMART" id="SM00184">
    <property type="entry name" value="RING"/>
    <property type="match status" value="1"/>
</dbReference>
<evidence type="ECO:0000256" key="3">
    <source>
        <dbReference type="ARBA" id="ARBA00022833"/>
    </source>
</evidence>
<dbReference type="PROSITE" id="PS50178">
    <property type="entry name" value="ZF_FYVE"/>
    <property type="match status" value="1"/>
</dbReference>
<dbReference type="PANTHER" id="PTHR39490:SF8">
    <property type="entry name" value="ZINC FINGER FYVE DOMAIN-CONTAINING PROTEIN 21"/>
    <property type="match status" value="1"/>
</dbReference>
<dbReference type="Gene3D" id="3.30.40.10">
    <property type="entry name" value="Zinc/RING finger domain, C3HC4 (zinc finger)"/>
    <property type="match status" value="2"/>
</dbReference>
<comment type="caution">
    <text evidence="8">The sequence shown here is derived from an EMBL/GenBank/DDBJ whole genome shotgun (WGS) entry which is preliminary data.</text>
</comment>
<reference evidence="8 9" key="1">
    <citation type="submission" date="2020-11" db="EMBL/GenBank/DDBJ databases">
        <title>Kefir isolates.</title>
        <authorList>
            <person name="Marcisauskas S."/>
            <person name="Kim Y."/>
            <person name="Blasche S."/>
        </authorList>
    </citation>
    <scope>NUCLEOTIDE SEQUENCE [LARGE SCALE GENOMIC DNA]</scope>
    <source>
        <strain evidence="8 9">OG2</strain>
    </source>
</reference>
<evidence type="ECO:0000313" key="9">
    <source>
        <dbReference type="Proteomes" id="UP000750334"/>
    </source>
</evidence>
<protein>
    <recommendedName>
        <fullName evidence="10">FYVE-type domain-containing protein</fullName>
    </recommendedName>
</protein>
<dbReference type="Proteomes" id="UP000750334">
    <property type="component" value="Unassembled WGS sequence"/>
</dbReference>
<dbReference type="InterPro" id="IPR013083">
    <property type="entry name" value="Znf_RING/FYVE/PHD"/>
</dbReference>
<dbReference type="InterPro" id="IPR001841">
    <property type="entry name" value="Znf_RING"/>
</dbReference>
<keyword evidence="2 4" id="KW-0863">Zinc-finger</keyword>
<dbReference type="InterPro" id="IPR011011">
    <property type="entry name" value="Znf_FYVE_PHD"/>
</dbReference>
<evidence type="ECO:0000259" key="7">
    <source>
        <dbReference type="PROSITE" id="PS50178"/>
    </source>
</evidence>
<keyword evidence="3" id="KW-0862">Zinc</keyword>
<dbReference type="SMART" id="SM00064">
    <property type="entry name" value="FYVE"/>
    <property type="match status" value="1"/>
</dbReference>
<feature type="region of interest" description="Disordered" evidence="5">
    <location>
        <begin position="205"/>
        <end position="228"/>
    </location>
</feature>
<evidence type="ECO:0008006" key="10">
    <source>
        <dbReference type="Google" id="ProtNLM"/>
    </source>
</evidence>
<dbReference type="CDD" id="cd16489">
    <property type="entry name" value="mRING-CH-C4HC2H_ZNRF"/>
    <property type="match status" value="1"/>
</dbReference>
<organism evidence="8 9">
    <name type="scientific">Maudiozyma exigua</name>
    <name type="common">Yeast</name>
    <name type="synonym">Kazachstania exigua</name>
    <dbReference type="NCBI Taxonomy" id="34358"/>
    <lineage>
        <taxon>Eukaryota</taxon>
        <taxon>Fungi</taxon>
        <taxon>Dikarya</taxon>
        <taxon>Ascomycota</taxon>
        <taxon>Saccharomycotina</taxon>
        <taxon>Saccharomycetes</taxon>
        <taxon>Saccharomycetales</taxon>
        <taxon>Saccharomycetaceae</taxon>
        <taxon>Maudiozyma</taxon>
    </lineage>
</organism>
<dbReference type="EMBL" id="PUHR01000051">
    <property type="protein sequence ID" value="KAG0669054.1"/>
    <property type="molecule type" value="Genomic_DNA"/>
</dbReference>
<dbReference type="PROSITE" id="PS50089">
    <property type="entry name" value="ZF_RING_2"/>
    <property type="match status" value="1"/>
</dbReference>
<dbReference type="OrthoDB" id="660555at2759"/>
<dbReference type="Pfam" id="PF01363">
    <property type="entry name" value="FYVE"/>
    <property type="match status" value="1"/>
</dbReference>
<dbReference type="AlphaFoldDB" id="A0A9P7BBD7"/>
<proteinExistence type="predicted"/>
<keyword evidence="9" id="KW-1185">Reference proteome</keyword>
<dbReference type="InterPro" id="IPR000306">
    <property type="entry name" value="Znf_FYVE"/>
</dbReference>
<evidence type="ECO:0000313" key="8">
    <source>
        <dbReference type="EMBL" id="KAG0669054.1"/>
    </source>
</evidence>
<feature type="domain" description="FYVE-type" evidence="7">
    <location>
        <begin position="24"/>
        <end position="104"/>
    </location>
</feature>
<evidence type="ECO:0000259" key="6">
    <source>
        <dbReference type="PROSITE" id="PS50089"/>
    </source>
</evidence>
<evidence type="ECO:0000256" key="1">
    <source>
        <dbReference type="ARBA" id="ARBA00022723"/>
    </source>
</evidence>
<name>A0A9P7BBD7_MAUEX</name>
<dbReference type="InterPro" id="IPR017455">
    <property type="entry name" value="Znf_FYVE-rel"/>
</dbReference>
<dbReference type="SUPFAM" id="SSF57850">
    <property type="entry name" value="RING/U-box"/>
    <property type="match status" value="1"/>
</dbReference>
<evidence type="ECO:0000256" key="5">
    <source>
        <dbReference type="SAM" id="MobiDB-lite"/>
    </source>
</evidence>
<dbReference type="SUPFAM" id="SSF57903">
    <property type="entry name" value="FYVE/PHD zinc finger"/>
    <property type="match status" value="1"/>
</dbReference>
<evidence type="ECO:0000256" key="2">
    <source>
        <dbReference type="ARBA" id="ARBA00022771"/>
    </source>
</evidence>
<evidence type="ECO:0000256" key="4">
    <source>
        <dbReference type="PROSITE-ProRule" id="PRU00175"/>
    </source>
</evidence>
<dbReference type="PANTHER" id="PTHR39490">
    <property type="entry name" value="ARRESTIN DOMAIN-CONTAINING PROTEIN D"/>
    <property type="match status" value="1"/>
</dbReference>
<dbReference type="InterPro" id="IPR052113">
    <property type="entry name" value="FYVE-type_Zinc_Finger"/>
</dbReference>
<feature type="domain" description="RING-type" evidence="6">
    <location>
        <begin position="253"/>
        <end position="313"/>
    </location>
</feature>
<keyword evidence="1" id="KW-0479">Metal-binding</keyword>
<gene>
    <name evidence="8" type="ORF">C6P45_004194</name>
</gene>